<organism evidence="2 3">
    <name type="scientific">Cocos nucifera</name>
    <name type="common">Coconut palm</name>
    <dbReference type="NCBI Taxonomy" id="13894"/>
    <lineage>
        <taxon>Eukaryota</taxon>
        <taxon>Viridiplantae</taxon>
        <taxon>Streptophyta</taxon>
        <taxon>Embryophyta</taxon>
        <taxon>Tracheophyta</taxon>
        <taxon>Spermatophyta</taxon>
        <taxon>Magnoliopsida</taxon>
        <taxon>Liliopsida</taxon>
        <taxon>Arecaceae</taxon>
        <taxon>Arecoideae</taxon>
        <taxon>Cocoseae</taxon>
        <taxon>Attaleinae</taxon>
        <taxon>Cocos</taxon>
    </lineage>
</organism>
<evidence type="ECO:0000313" key="3">
    <source>
        <dbReference type="Proteomes" id="UP000797356"/>
    </source>
</evidence>
<gene>
    <name evidence="2" type="ORF">COCNU_05G002580</name>
</gene>
<protein>
    <submittedName>
        <fullName evidence="2">Uncharacterized protein</fullName>
    </submittedName>
</protein>
<dbReference type="Proteomes" id="UP000797356">
    <property type="component" value="Chromosome 5"/>
</dbReference>
<keyword evidence="3" id="KW-1185">Reference proteome</keyword>
<dbReference type="EMBL" id="CM017876">
    <property type="protein sequence ID" value="KAG1342029.1"/>
    <property type="molecule type" value="Genomic_DNA"/>
</dbReference>
<evidence type="ECO:0000256" key="1">
    <source>
        <dbReference type="SAM" id="MobiDB-lite"/>
    </source>
</evidence>
<reference evidence="2" key="1">
    <citation type="journal article" date="2017" name="Gigascience">
        <title>The genome draft of coconut (Cocos nucifera).</title>
        <authorList>
            <person name="Xiao Y."/>
            <person name="Xu P."/>
            <person name="Fan H."/>
            <person name="Baudouin L."/>
            <person name="Xia W."/>
            <person name="Bocs S."/>
            <person name="Xu J."/>
            <person name="Li Q."/>
            <person name="Guo A."/>
            <person name="Zhou L."/>
            <person name="Li J."/>
            <person name="Wu Y."/>
            <person name="Ma Z."/>
            <person name="Armero A."/>
            <person name="Issali A.E."/>
            <person name="Liu N."/>
            <person name="Peng M."/>
            <person name="Yang Y."/>
        </authorList>
    </citation>
    <scope>NUCLEOTIDE SEQUENCE</scope>
    <source>
        <tissue evidence="2">Spear leaf of Hainan Tall coconut</tissue>
    </source>
</reference>
<name>A0A8K0N1A8_COCNU</name>
<comment type="caution">
    <text evidence="2">The sequence shown here is derived from an EMBL/GenBank/DDBJ whole genome shotgun (WGS) entry which is preliminary data.</text>
</comment>
<feature type="region of interest" description="Disordered" evidence="1">
    <location>
        <begin position="38"/>
        <end position="69"/>
    </location>
</feature>
<dbReference type="AlphaFoldDB" id="A0A8K0N1A8"/>
<proteinExistence type="predicted"/>
<feature type="compositionally biased region" description="Basic and acidic residues" evidence="1">
    <location>
        <begin position="45"/>
        <end position="61"/>
    </location>
</feature>
<reference evidence="2" key="2">
    <citation type="submission" date="2019-07" db="EMBL/GenBank/DDBJ databases">
        <authorList>
            <person name="Yang Y."/>
            <person name="Bocs S."/>
            <person name="Baudouin L."/>
        </authorList>
    </citation>
    <scope>NUCLEOTIDE SEQUENCE</scope>
    <source>
        <tissue evidence="2">Spear leaf of Hainan Tall coconut</tissue>
    </source>
</reference>
<accession>A0A8K0N1A8</accession>
<sequence length="69" mass="8082">MKFGASEAELPLKPHHRNEVRCKQLPLEYVTKEDPYKDFTGGEMKFGRAHDRPRTSEDSLTPRKLRQRA</sequence>
<evidence type="ECO:0000313" key="2">
    <source>
        <dbReference type="EMBL" id="KAG1342029.1"/>
    </source>
</evidence>